<dbReference type="EMBL" id="KV454407">
    <property type="protein sequence ID" value="ODQ66993.1"/>
    <property type="molecule type" value="Genomic_DNA"/>
</dbReference>
<proteinExistence type="predicted"/>
<dbReference type="CDD" id="cd05123">
    <property type="entry name" value="STKc_AGC"/>
    <property type="match status" value="1"/>
</dbReference>
<dbReference type="AlphaFoldDB" id="A0A1E3PNJ8"/>
<dbReference type="GO" id="GO:0004711">
    <property type="term" value="F:ribosomal protein S6 kinase activity"/>
    <property type="evidence" value="ECO:0007669"/>
    <property type="project" value="EnsemblFungi"/>
</dbReference>
<dbReference type="FunFam" id="3.30.200.20:FF:000222">
    <property type="entry name" value="Serine/threonine-protein kinase psk1"/>
    <property type="match status" value="1"/>
</dbReference>
<dbReference type="SMART" id="SM00133">
    <property type="entry name" value="S_TK_X"/>
    <property type="match status" value="1"/>
</dbReference>
<gene>
    <name evidence="9" type="ORF">NADFUDRAFT_45237</name>
</gene>
<dbReference type="FunFam" id="1.10.510.10:FF:000048">
    <property type="entry name" value="Protein kinase C"/>
    <property type="match status" value="1"/>
</dbReference>
<evidence type="ECO:0000256" key="2">
    <source>
        <dbReference type="ARBA" id="ARBA00022553"/>
    </source>
</evidence>
<dbReference type="Gene3D" id="1.10.510.10">
    <property type="entry name" value="Transferase(Phosphotransferase) domain 1"/>
    <property type="match status" value="1"/>
</dbReference>
<dbReference type="PROSITE" id="PS00108">
    <property type="entry name" value="PROTEIN_KINASE_ST"/>
    <property type="match status" value="1"/>
</dbReference>
<keyword evidence="3" id="KW-0808">Transferase</keyword>
<feature type="domain" description="AGC-kinase C-terminal" evidence="8">
    <location>
        <begin position="455"/>
        <end position="541"/>
    </location>
</feature>
<keyword evidence="5 9" id="KW-0418">Kinase</keyword>
<evidence type="ECO:0000259" key="8">
    <source>
        <dbReference type="PROSITE" id="PS51285"/>
    </source>
</evidence>
<dbReference type="InterPro" id="IPR000719">
    <property type="entry name" value="Prot_kinase_dom"/>
</dbReference>
<dbReference type="InterPro" id="IPR000961">
    <property type="entry name" value="AGC-kinase_C"/>
</dbReference>
<sequence length="543" mass="61085">MATIFNFDDDDDLFQDDKGRRVTPATESHLTQQPQNFELLELASDPQNDTHADSEPTYIKDFSSIRISVNQNGETVACIDEDEYLEEAVDTVGELKLNTSKFENEVDNNNLKGSSIGSNNIPIVKARPRSGSLGRLGTSYEVDIDETYISSLAKEQCNFNMNNYESVIAQDINNYRDNISDPADSSLSLRKMVPNDFEPIKVLGTGTYGKVLLVREKATGRLYAQKQLKKASMVVATKTLENTKTERAILESVRHPYIVKLFYALQDHDKLYLILEYAQGGELFHHLEDQHMMPESTVSFYVAEMILALYHLHTNVGVVYRDLKPENCLLDSDGHLVLTDFGLSKVAADGESCNSILGTPEFMAPEVLAGLEYDSAVDWWSLGCVTHDLLIGHPPFIGRDHDKLLKKINASKKIDFPYYLSADAKDFLSKLLRKDPSKRIGDKDIEKIKKCRFFRKINWKKLETRDPNLVPPIVPVITDPVKAENFSREFTDMPLSPGGNFDFLTSDTDGLLIPDVNSGNKAENPFLGFSFTASKSFIDSKYK</sequence>
<keyword evidence="10" id="KW-1185">Reference proteome</keyword>
<keyword evidence="1" id="KW-0723">Serine/threonine-protein kinase</keyword>
<dbReference type="GO" id="GO:0038202">
    <property type="term" value="P:TORC1 signaling"/>
    <property type="evidence" value="ECO:0007669"/>
    <property type="project" value="EnsemblFungi"/>
</dbReference>
<dbReference type="SUPFAM" id="SSF56112">
    <property type="entry name" value="Protein kinase-like (PK-like)"/>
    <property type="match status" value="1"/>
</dbReference>
<evidence type="ECO:0000256" key="4">
    <source>
        <dbReference type="ARBA" id="ARBA00022741"/>
    </source>
</evidence>
<dbReference type="InterPro" id="IPR011009">
    <property type="entry name" value="Kinase-like_dom_sf"/>
</dbReference>
<evidence type="ECO:0000313" key="10">
    <source>
        <dbReference type="Proteomes" id="UP000095009"/>
    </source>
</evidence>
<dbReference type="InterPro" id="IPR045270">
    <property type="entry name" value="STKc_AGC"/>
</dbReference>
<evidence type="ECO:0000256" key="5">
    <source>
        <dbReference type="ARBA" id="ARBA00022777"/>
    </source>
</evidence>
<dbReference type="Gene3D" id="3.30.200.20">
    <property type="entry name" value="Phosphorylase Kinase, domain 1"/>
    <property type="match status" value="1"/>
</dbReference>
<dbReference type="GO" id="GO:0005524">
    <property type="term" value="F:ATP binding"/>
    <property type="evidence" value="ECO:0007669"/>
    <property type="project" value="UniProtKB-KW"/>
</dbReference>
<dbReference type="Proteomes" id="UP000095009">
    <property type="component" value="Unassembled WGS sequence"/>
</dbReference>
<reference evidence="9 10" key="1">
    <citation type="journal article" date="2016" name="Proc. Natl. Acad. Sci. U.S.A.">
        <title>Comparative genomics of biotechnologically important yeasts.</title>
        <authorList>
            <person name="Riley R."/>
            <person name="Haridas S."/>
            <person name="Wolfe K.H."/>
            <person name="Lopes M.R."/>
            <person name="Hittinger C.T."/>
            <person name="Goeker M."/>
            <person name="Salamov A.A."/>
            <person name="Wisecaver J.H."/>
            <person name="Long T.M."/>
            <person name="Calvey C.H."/>
            <person name="Aerts A.L."/>
            <person name="Barry K.W."/>
            <person name="Choi C."/>
            <person name="Clum A."/>
            <person name="Coughlan A.Y."/>
            <person name="Deshpande S."/>
            <person name="Douglass A.P."/>
            <person name="Hanson S.J."/>
            <person name="Klenk H.-P."/>
            <person name="LaButti K.M."/>
            <person name="Lapidus A."/>
            <person name="Lindquist E.A."/>
            <person name="Lipzen A.M."/>
            <person name="Meier-Kolthoff J.P."/>
            <person name="Ohm R.A."/>
            <person name="Otillar R.P."/>
            <person name="Pangilinan J.L."/>
            <person name="Peng Y."/>
            <person name="Rokas A."/>
            <person name="Rosa C.A."/>
            <person name="Scheuner C."/>
            <person name="Sibirny A.A."/>
            <person name="Slot J.C."/>
            <person name="Stielow J.B."/>
            <person name="Sun H."/>
            <person name="Kurtzman C.P."/>
            <person name="Blackwell M."/>
            <person name="Grigoriev I.V."/>
            <person name="Jeffries T.W."/>
        </authorList>
    </citation>
    <scope>NUCLEOTIDE SEQUENCE [LARGE SCALE GENOMIC DNA]</scope>
    <source>
        <strain evidence="9 10">DSM 6958</strain>
    </source>
</reference>
<evidence type="ECO:0000256" key="1">
    <source>
        <dbReference type="ARBA" id="ARBA00022527"/>
    </source>
</evidence>
<dbReference type="PANTHER" id="PTHR24351">
    <property type="entry name" value="RIBOSOMAL PROTEIN S6 KINASE"/>
    <property type="match status" value="1"/>
</dbReference>
<name>A0A1E3PNJ8_9ASCO</name>
<keyword evidence="4" id="KW-0547">Nucleotide-binding</keyword>
<feature type="domain" description="Protein kinase" evidence="7">
    <location>
        <begin position="197"/>
        <end position="454"/>
    </location>
</feature>
<evidence type="ECO:0000256" key="3">
    <source>
        <dbReference type="ARBA" id="ARBA00022679"/>
    </source>
</evidence>
<dbReference type="PROSITE" id="PS51285">
    <property type="entry name" value="AGC_KINASE_CTER"/>
    <property type="match status" value="1"/>
</dbReference>
<protein>
    <submittedName>
        <fullName evidence="9">Kinase-like protein</fullName>
    </submittedName>
</protein>
<evidence type="ECO:0000259" key="7">
    <source>
        <dbReference type="PROSITE" id="PS50011"/>
    </source>
</evidence>
<dbReference type="STRING" id="857566.A0A1E3PNJ8"/>
<keyword evidence="6" id="KW-0067">ATP-binding</keyword>
<dbReference type="InterPro" id="IPR008271">
    <property type="entry name" value="Ser/Thr_kinase_AS"/>
</dbReference>
<evidence type="ECO:0000313" key="9">
    <source>
        <dbReference type="EMBL" id="ODQ66993.1"/>
    </source>
</evidence>
<accession>A0A1E3PNJ8</accession>
<keyword evidence="2" id="KW-0597">Phosphoprotein</keyword>
<dbReference type="SMART" id="SM00220">
    <property type="entry name" value="S_TKc"/>
    <property type="match status" value="1"/>
</dbReference>
<dbReference type="OrthoDB" id="63267at2759"/>
<dbReference type="PROSITE" id="PS50011">
    <property type="entry name" value="PROTEIN_KINASE_DOM"/>
    <property type="match status" value="1"/>
</dbReference>
<organism evidence="9 10">
    <name type="scientific">Nadsonia fulvescens var. elongata DSM 6958</name>
    <dbReference type="NCBI Taxonomy" id="857566"/>
    <lineage>
        <taxon>Eukaryota</taxon>
        <taxon>Fungi</taxon>
        <taxon>Dikarya</taxon>
        <taxon>Ascomycota</taxon>
        <taxon>Saccharomycotina</taxon>
        <taxon>Dipodascomycetes</taxon>
        <taxon>Dipodascales</taxon>
        <taxon>Dipodascales incertae sedis</taxon>
        <taxon>Nadsonia</taxon>
    </lineage>
</organism>
<dbReference type="Pfam" id="PF00069">
    <property type="entry name" value="Pkinase"/>
    <property type="match status" value="1"/>
</dbReference>
<evidence type="ECO:0000256" key="6">
    <source>
        <dbReference type="ARBA" id="ARBA00022840"/>
    </source>
</evidence>